<keyword evidence="5" id="KW-0863">Zinc-finger</keyword>
<dbReference type="InterPro" id="IPR051320">
    <property type="entry name" value="Viral_Replic_Matur_Polypro"/>
</dbReference>
<evidence type="ECO:0000256" key="1">
    <source>
        <dbReference type="ARBA" id="ARBA00022670"/>
    </source>
</evidence>
<reference evidence="8 9" key="1">
    <citation type="journal article" date="2012" name="Nat. Biotechnol.">
        <title>Draft genome sequence of pigeonpea (Cajanus cajan), an orphan legume crop of resource-poor farmers.</title>
        <authorList>
            <person name="Varshney R.K."/>
            <person name="Chen W."/>
            <person name="Li Y."/>
            <person name="Bharti A.K."/>
            <person name="Saxena R.K."/>
            <person name="Schlueter J.A."/>
            <person name="Donoghue M.T."/>
            <person name="Azam S."/>
            <person name="Fan G."/>
            <person name="Whaley A.M."/>
            <person name="Farmer A.D."/>
            <person name="Sheridan J."/>
            <person name="Iwata A."/>
            <person name="Tuteja R."/>
            <person name="Penmetsa R.V."/>
            <person name="Wu W."/>
            <person name="Upadhyaya H.D."/>
            <person name="Yang S.P."/>
            <person name="Shah T."/>
            <person name="Saxena K.B."/>
            <person name="Michael T."/>
            <person name="McCombie W.R."/>
            <person name="Yang B."/>
            <person name="Zhang G."/>
            <person name="Yang H."/>
            <person name="Wang J."/>
            <person name="Spillane C."/>
            <person name="Cook D.R."/>
            <person name="May G.D."/>
            <person name="Xu X."/>
            <person name="Jackson S.A."/>
        </authorList>
    </citation>
    <scope>NUCLEOTIDE SEQUENCE [LARGE SCALE GENOMIC DNA]</scope>
    <source>
        <strain evidence="9">cv. Asha</strain>
    </source>
</reference>
<dbReference type="PROSITE" id="PS50158">
    <property type="entry name" value="ZF_CCHC"/>
    <property type="match status" value="1"/>
</dbReference>
<sequence length="851" mass="99374">MSMAASAYRAKHNEAQTVKLLIVGFTGSLKGWWDNYLTILTQEQRNYILNIVKVEEGITIPLMLETLIISIIQSFMGDSNIFDNKTNTLLHNLRCPTLGDFRWYVDNFIMMVMTRADCKENFWKEKFIAGLPPVFATKVREKLRIVCFKCGRYGHMKKDCRVKEKINNLNISEELKEQIAKLLLYESESEEEDNSSMEYIDNIETSSDEESECECDENPCSCSFSINVITAEAKLMLEMVGKIPNEEEKLEYLSKLKDLILEDKTHEEPTYTPEFNGYDFSQILKKASIKEKPITIKELQREINELKEEINIIKTQLIEIKQENYQQNEQIKEILEQDKPSTSINEEESIVIWQIKIIQQKWLIKATLKIGKTYHKTFTTLVDSGADLNCIREGLIPSQYYEKTVQTLRAANSNRLKVKYKLSRAYICNKGTYVPNAFWEQNYFEIELPYEEGFLENNIPTKAKLVQLNKETLEYCRKEIQQFLDKKLIRPSKSPWSCAAFYVQNASEIERGEPRMVINYKPLNKVLKWIRYPLPNKSELIIPFGQYEWNVMPMGLKNAPSKFQNIMNTILKSYSKFALVYIDDVLIFSESIEQHIKHLKIFKNLIKRNGMVISQKKIKLAQTKIRFLGHDIYQGTITPIKRSIEFSEKFPDEIKDKNQLQRFFGCVNYIVDFIPKVRILCKPLYNRLRKNLKPWTPELTKIVQEVKAQVKTLPCLGIPHPEAQLIVETDASEQGYGGILKQKIGNHPEQIVKYHSGIWNPAQNKYSTIKKEILSIVLCMQKFQHDLINKKFLLQIDCKSAKEVLEKDVKNLVSKQIFARWQSLISCFDFEIEFIKGKNNSIPDFLTREFL</sequence>
<dbReference type="Gene3D" id="3.10.10.10">
    <property type="entry name" value="HIV Type 1 Reverse Transcriptase, subunit A, domain 1"/>
    <property type="match status" value="2"/>
</dbReference>
<dbReference type="EMBL" id="CM003607">
    <property type="protein sequence ID" value="KYP67486.1"/>
    <property type="molecule type" value="Genomic_DNA"/>
</dbReference>
<dbReference type="AlphaFoldDB" id="A0A151TKH0"/>
<dbReference type="InterPro" id="IPR041577">
    <property type="entry name" value="RT_RNaseH_2"/>
</dbReference>
<gene>
    <name evidence="8" type="ORF">KK1_023829</name>
</gene>
<dbReference type="PANTHER" id="PTHR33064">
    <property type="entry name" value="POL PROTEIN"/>
    <property type="match status" value="1"/>
</dbReference>
<dbReference type="InterPro" id="IPR000477">
    <property type="entry name" value="RT_dom"/>
</dbReference>
<dbReference type="SMART" id="SM00343">
    <property type="entry name" value="ZnF_C2HC"/>
    <property type="match status" value="1"/>
</dbReference>
<evidence type="ECO:0000256" key="5">
    <source>
        <dbReference type="PROSITE-ProRule" id="PRU00047"/>
    </source>
</evidence>
<keyword evidence="3" id="KW-0378">Hydrolase</keyword>
<dbReference type="CDD" id="cd09274">
    <property type="entry name" value="RNase_HI_RT_Ty3"/>
    <property type="match status" value="1"/>
</dbReference>
<dbReference type="Gramene" id="C.cajan_23149.t">
    <property type="protein sequence ID" value="C.cajan_23149.t"/>
    <property type="gene ID" value="C.cajan_23149"/>
</dbReference>
<evidence type="ECO:0000256" key="4">
    <source>
        <dbReference type="ARBA" id="ARBA00023125"/>
    </source>
</evidence>
<keyword evidence="5" id="KW-0862">Zinc</keyword>
<dbReference type="InterPro" id="IPR043502">
    <property type="entry name" value="DNA/RNA_pol_sf"/>
</dbReference>
<dbReference type="PANTHER" id="PTHR33064:SF37">
    <property type="entry name" value="RIBONUCLEASE H"/>
    <property type="match status" value="1"/>
</dbReference>
<dbReference type="OMA" id="TIEDRAM"/>
<evidence type="ECO:0000256" key="3">
    <source>
        <dbReference type="ARBA" id="ARBA00022801"/>
    </source>
</evidence>
<evidence type="ECO:0000313" key="9">
    <source>
        <dbReference type="Proteomes" id="UP000075243"/>
    </source>
</evidence>
<dbReference type="GO" id="GO:0008270">
    <property type="term" value="F:zinc ion binding"/>
    <property type="evidence" value="ECO:0007669"/>
    <property type="project" value="UniProtKB-KW"/>
</dbReference>
<dbReference type="InterPro" id="IPR036875">
    <property type="entry name" value="Znf_CCHC_sf"/>
</dbReference>
<evidence type="ECO:0000259" key="7">
    <source>
        <dbReference type="PROSITE" id="PS50158"/>
    </source>
</evidence>
<evidence type="ECO:0000256" key="2">
    <source>
        <dbReference type="ARBA" id="ARBA00022750"/>
    </source>
</evidence>
<dbReference type="Pfam" id="PF00098">
    <property type="entry name" value="zf-CCHC"/>
    <property type="match status" value="1"/>
</dbReference>
<keyword evidence="9" id="KW-1185">Reference proteome</keyword>
<dbReference type="InterPro" id="IPR056648">
    <property type="entry name" value="DUF7746"/>
</dbReference>
<evidence type="ECO:0000256" key="6">
    <source>
        <dbReference type="SAM" id="Coils"/>
    </source>
</evidence>
<dbReference type="CDD" id="cd01647">
    <property type="entry name" value="RT_LTR"/>
    <property type="match status" value="1"/>
</dbReference>
<name>A0A151TKH0_CAJCA</name>
<dbReference type="GO" id="GO:0006508">
    <property type="term" value="P:proteolysis"/>
    <property type="evidence" value="ECO:0007669"/>
    <property type="project" value="UniProtKB-KW"/>
</dbReference>
<dbReference type="GO" id="GO:0004190">
    <property type="term" value="F:aspartic-type endopeptidase activity"/>
    <property type="evidence" value="ECO:0007669"/>
    <property type="project" value="UniProtKB-KW"/>
</dbReference>
<keyword evidence="5" id="KW-0479">Metal-binding</keyword>
<dbReference type="Pfam" id="PF17919">
    <property type="entry name" value="RT_RNaseH_2"/>
    <property type="match status" value="1"/>
</dbReference>
<protein>
    <submittedName>
        <fullName evidence="8">Enzymatic polyprotein</fullName>
    </submittedName>
</protein>
<dbReference type="FunFam" id="3.30.70.270:FF:000003">
    <property type="entry name" value="Transposon Ty3-G Gag-Pol polyprotein"/>
    <property type="match status" value="1"/>
</dbReference>
<dbReference type="SUPFAM" id="SSF57756">
    <property type="entry name" value="Retrovirus zinc finger-like domains"/>
    <property type="match status" value="1"/>
</dbReference>
<organism evidence="8 9">
    <name type="scientific">Cajanus cajan</name>
    <name type="common">Pigeon pea</name>
    <name type="synonym">Cajanus indicus</name>
    <dbReference type="NCBI Taxonomy" id="3821"/>
    <lineage>
        <taxon>Eukaryota</taxon>
        <taxon>Viridiplantae</taxon>
        <taxon>Streptophyta</taxon>
        <taxon>Embryophyta</taxon>
        <taxon>Tracheophyta</taxon>
        <taxon>Spermatophyta</taxon>
        <taxon>Magnoliopsida</taxon>
        <taxon>eudicotyledons</taxon>
        <taxon>Gunneridae</taxon>
        <taxon>Pentapetalae</taxon>
        <taxon>rosids</taxon>
        <taxon>fabids</taxon>
        <taxon>Fabales</taxon>
        <taxon>Fabaceae</taxon>
        <taxon>Papilionoideae</taxon>
        <taxon>50 kb inversion clade</taxon>
        <taxon>NPAAA clade</taxon>
        <taxon>indigoferoid/millettioid clade</taxon>
        <taxon>Phaseoleae</taxon>
        <taxon>Cajanus</taxon>
    </lineage>
</organism>
<keyword evidence="2" id="KW-0064">Aspartyl protease</keyword>
<dbReference type="SUPFAM" id="SSF56672">
    <property type="entry name" value="DNA/RNA polymerases"/>
    <property type="match status" value="1"/>
</dbReference>
<keyword evidence="1" id="KW-0645">Protease</keyword>
<dbReference type="Proteomes" id="UP000075243">
    <property type="component" value="Chromosome 5"/>
</dbReference>
<dbReference type="InterPro" id="IPR018061">
    <property type="entry name" value="Retropepsins"/>
</dbReference>
<keyword evidence="4" id="KW-0238">DNA-binding</keyword>
<feature type="domain" description="CCHC-type" evidence="7">
    <location>
        <begin position="147"/>
        <end position="161"/>
    </location>
</feature>
<dbReference type="GO" id="GO:0003677">
    <property type="term" value="F:DNA binding"/>
    <property type="evidence" value="ECO:0007669"/>
    <property type="project" value="UniProtKB-KW"/>
</dbReference>
<proteinExistence type="predicted"/>
<dbReference type="InterPro" id="IPR043128">
    <property type="entry name" value="Rev_trsase/Diguanyl_cyclase"/>
</dbReference>
<dbReference type="Pfam" id="PF00078">
    <property type="entry name" value="RVT_1"/>
    <property type="match status" value="1"/>
</dbReference>
<feature type="coiled-coil region" evidence="6">
    <location>
        <begin position="289"/>
        <end position="338"/>
    </location>
</feature>
<dbReference type="Pfam" id="PF00077">
    <property type="entry name" value="RVP"/>
    <property type="match status" value="1"/>
</dbReference>
<evidence type="ECO:0000313" key="8">
    <source>
        <dbReference type="EMBL" id="KYP67486.1"/>
    </source>
</evidence>
<dbReference type="Gene3D" id="3.30.70.270">
    <property type="match status" value="2"/>
</dbReference>
<dbReference type="InterPro" id="IPR001878">
    <property type="entry name" value="Znf_CCHC"/>
</dbReference>
<accession>A0A151TKH0</accession>
<keyword evidence="6" id="KW-0175">Coiled coil</keyword>
<dbReference type="Pfam" id="PF24925">
    <property type="entry name" value="DUF7746"/>
    <property type="match status" value="1"/>
</dbReference>